<dbReference type="FunFam" id="3.50.50.60:FF:000378">
    <property type="entry name" value="Phytoene desaturase"/>
    <property type="match status" value="1"/>
</dbReference>
<evidence type="ECO:0000256" key="8">
    <source>
        <dbReference type="ARBA" id="ARBA00031986"/>
    </source>
</evidence>
<organism evidence="11 12">
    <name type="scientific">Chondromyces apiculatus DSM 436</name>
    <dbReference type="NCBI Taxonomy" id="1192034"/>
    <lineage>
        <taxon>Bacteria</taxon>
        <taxon>Pseudomonadati</taxon>
        <taxon>Myxococcota</taxon>
        <taxon>Polyangia</taxon>
        <taxon>Polyangiales</taxon>
        <taxon>Polyangiaceae</taxon>
        <taxon>Chondromyces</taxon>
    </lineage>
</organism>
<feature type="domain" description="Amine oxidase" evidence="10">
    <location>
        <begin position="8"/>
        <end position="476"/>
    </location>
</feature>
<name>A0A017T3F0_9BACT</name>
<dbReference type="PANTHER" id="PTHR43734:SF3">
    <property type="entry name" value="B-CAROTENE KETOLASE"/>
    <property type="match status" value="1"/>
</dbReference>
<evidence type="ECO:0000313" key="11">
    <source>
        <dbReference type="EMBL" id="EYF03784.1"/>
    </source>
</evidence>
<dbReference type="PANTHER" id="PTHR43734">
    <property type="entry name" value="PHYTOENE DESATURASE"/>
    <property type="match status" value="1"/>
</dbReference>
<keyword evidence="12" id="KW-1185">Reference proteome</keyword>
<sequence>MVIGSGFGGLAAAVRLGARGFRVTVLDKLDAPGGRAYVHRQDGFVFDAGPTVITAPFLFEELWSLCGRKMSDDIDLRPVTPFYRIRFHDGAVFDYTGDAAAMREEIRRFSPDDVVGYEQFVKRSEEIFRVGFERLAHVPFGTVMDMARIVPDMVRLESYRTVYGLVAKYVKDDRLRQVLSFHPLLVGGNPFSTTSIYTLIAFLERQWGVHFPIGGTGALVKGLVSLIEGLGGAVRCNAEVRRILVEQGRARGVVLASGERLPADVVVSNADSAWTYRHLVAPEHRRSWTDSRVERQRYSMSLFVWYFGTKRPYPDIKHHTIMLGPRYKGLLDDIFERHVLADDFSLYLHRPTATDPSLAPPGCDGFYVLSPVPNLLSGTDWPARQEAYRASIERLLEATVMPGLGEAIVTSRLLTPQDFQDRLLSFRGAAFGVEPVLGQSAYFRPHNASEDVKHLYLVGAGTHPGAGMPGVLSSARVLDTVVPDASTFA</sequence>
<comment type="pathway">
    <text evidence="2 9">Carotenoid biosynthesis.</text>
</comment>
<dbReference type="RefSeq" id="WP_044245351.1">
    <property type="nucleotide sequence ID" value="NZ_ASRX01000042.1"/>
</dbReference>
<dbReference type="SUPFAM" id="SSF51905">
    <property type="entry name" value="FAD/NAD(P)-binding domain"/>
    <property type="match status" value="1"/>
</dbReference>
<evidence type="ECO:0000256" key="6">
    <source>
        <dbReference type="ARBA" id="ARBA00022827"/>
    </source>
</evidence>
<dbReference type="InterPro" id="IPR036188">
    <property type="entry name" value="FAD/NAD-bd_sf"/>
</dbReference>
<evidence type="ECO:0000256" key="7">
    <source>
        <dbReference type="ARBA" id="ARBA00023002"/>
    </source>
</evidence>
<dbReference type="GO" id="GO:0071949">
    <property type="term" value="F:FAD binding"/>
    <property type="evidence" value="ECO:0007669"/>
    <property type="project" value="UniProtKB-ARBA"/>
</dbReference>
<dbReference type="Proteomes" id="UP000019678">
    <property type="component" value="Unassembled WGS sequence"/>
</dbReference>
<dbReference type="GO" id="GO:0016627">
    <property type="term" value="F:oxidoreductase activity, acting on the CH-CH group of donors"/>
    <property type="evidence" value="ECO:0007669"/>
    <property type="project" value="UniProtKB-ARBA"/>
</dbReference>
<comment type="caution">
    <text evidence="11">The sequence shown here is derived from an EMBL/GenBank/DDBJ whole genome shotgun (WGS) entry which is preliminary data.</text>
</comment>
<evidence type="ECO:0000259" key="10">
    <source>
        <dbReference type="Pfam" id="PF01593"/>
    </source>
</evidence>
<dbReference type="EMBL" id="ASRX01000042">
    <property type="protein sequence ID" value="EYF03784.1"/>
    <property type="molecule type" value="Genomic_DNA"/>
</dbReference>
<evidence type="ECO:0000256" key="2">
    <source>
        <dbReference type="ARBA" id="ARBA00004829"/>
    </source>
</evidence>
<protein>
    <recommendedName>
        <fullName evidence="8">Phytoene dehydrogenase</fullName>
    </recommendedName>
</protein>
<dbReference type="InterPro" id="IPR014105">
    <property type="entry name" value="Carotenoid/retinoid_OxRdtase"/>
</dbReference>
<dbReference type="GO" id="GO:0016117">
    <property type="term" value="P:carotenoid biosynthetic process"/>
    <property type="evidence" value="ECO:0007669"/>
    <property type="project" value="UniProtKB-KW"/>
</dbReference>
<dbReference type="AlphaFoldDB" id="A0A017T3F0"/>
<evidence type="ECO:0000256" key="1">
    <source>
        <dbReference type="ARBA" id="ARBA00001974"/>
    </source>
</evidence>
<evidence type="ECO:0000313" key="12">
    <source>
        <dbReference type="Proteomes" id="UP000019678"/>
    </source>
</evidence>
<keyword evidence="4" id="KW-0285">Flavoprotein</keyword>
<gene>
    <name evidence="11" type="ORF">CAP_5214</name>
</gene>
<dbReference type="InterPro" id="IPR002937">
    <property type="entry name" value="Amino_oxidase"/>
</dbReference>
<keyword evidence="5 9" id="KW-0125">Carotenoid biosynthesis</keyword>
<dbReference type="Pfam" id="PF01593">
    <property type="entry name" value="Amino_oxidase"/>
    <property type="match status" value="1"/>
</dbReference>
<accession>A0A017T3F0</accession>
<comment type="similarity">
    <text evidence="3 9">Belongs to the carotenoid/retinoid oxidoreductase family.</text>
</comment>
<dbReference type="Gene3D" id="3.50.50.60">
    <property type="entry name" value="FAD/NAD(P)-binding domain"/>
    <property type="match status" value="2"/>
</dbReference>
<dbReference type="NCBIfam" id="TIGR02734">
    <property type="entry name" value="crtI_fam"/>
    <property type="match status" value="1"/>
</dbReference>
<comment type="cofactor">
    <cofactor evidence="1">
        <name>FAD</name>
        <dbReference type="ChEBI" id="CHEBI:57692"/>
    </cofactor>
</comment>
<evidence type="ECO:0000256" key="3">
    <source>
        <dbReference type="ARBA" id="ARBA00006046"/>
    </source>
</evidence>
<dbReference type="FunFam" id="3.50.50.60:FF:000413">
    <property type="entry name" value="Phytoene desaturase (lycopene-forming)"/>
    <property type="match status" value="1"/>
</dbReference>
<evidence type="ECO:0000256" key="4">
    <source>
        <dbReference type="ARBA" id="ARBA00022630"/>
    </source>
</evidence>
<evidence type="ECO:0000256" key="9">
    <source>
        <dbReference type="RuleBase" id="RU362075"/>
    </source>
</evidence>
<dbReference type="eggNOG" id="COG1233">
    <property type="taxonomic scope" value="Bacteria"/>
</dbReference>
<keyword evidence="6" id="KW-0274">FAD</keyword>
<evidence type="ECO:0000256" key="5">
    <source>
        <dbReference type="ARBA" id="ARBA00022746"/>
    </source>
</evidence>
<reference evidence="11 12" key="1">
    <citation type="submission" date="2013-05" db="EMBL/GenBank/DDBJ databases">
        <title>Genome assembly of Chondromyces apiculatus DSM 436.</title>
        <authorList>
            <person name="Sharma G."/>
            <person name="Khatri I."/>
            <person name="Kaur C."/>
            <person name="Mayilraj S."/>
            <person name="Subramanian S."/>
        </authorList>
    </citation>
    <scope>NUCLEOTIDE SEQUENCE [LARGE SCALE GENOMIC DNA]</scope>
    <source>
        <strain evidence="11 12">DSM 436</strain>
    </source>
</reference>
<dbReference type="STRING" id="1192034.CAP_5214"/>
<keyword evidence="7 9" id="KW-0560">Oxidoreductase</keyword>
<proteinExistence type="inferred from homology"/>